<evidence type="ECO:0000313" key="1">
    <source>
        <dbReference type="EMBL" id="KAF8887439.1"/>
    </source>
</evidence>
<sequence length="151" mass="17102">MWAPKVYGYYRGYLNELFEKMPSLRRIFTASIFPSAAFNFGPNIWTYKHRDTFNCPFGFCAIQALGCFDPKKGGQIILWEPKLVIEFLPTSLILIPSATITHSNVPVTEGDERASFTQYCTSGLFAMWMQGSEKNVASKRRTQSSIGSFNC</sequence>
<dbReference type="Proteomes" id="UP000724874">
    <property type="component" value="Unassembled WGS sequence"/>
</dbReference>
<accession>A0A9P5NJL3</accession>
<proteinExistence type="predicted"/>
<dbReference type="Gene3D" id="3.60.130.30">
    <property type="match status" value="1"/>
</dbReference>
<gene>
    <name evidence="1" type="ORF">CPB84DRAFT_1684645</name>
</gene>
<protein>
    <submittedName>
        <fullName evidence="1">Uncharacterized protein</fullName>
    </submittedName>
</protein>
<dbReference type="AlphaFoldDB" id="A0A9P5NJL3"/>
<dbReference type="OrthoDB" id="3253621at2759"/>
<evidence type="ECO:0000313" key="2">
    <source>
        <dbReference type="Proteomes" id="UP000724874"/>
    </source>
</evidence>
<organism evidence="1 2">
    <name type="scientific">Gymnopilus junonius</name>
    <name type="common">Spectacular rustgill mushroom</name>
    <name type="synonym">Gymnopilus spectabilis subsp. junonius</name>
    <dbReference type="NCBI Taxonomy" id="109634"/>
    <lineage>
        <taxon>Eukaryota</taxon>
        <taxon>Fungi</taxon>
        <taxon>Dikarya</taxon>
        <taxon>Basidiomycota</taxon>
        <taxon>Agaricomycotina</taxon>
        <taxon>Agaricomycetes</taxon>
        <taxon>Agaricomycetidae</taxon>
        <taxon>Agaricales</taxon>
        <taxon>Agaricineae</taxon>
        <taxon>Hymenogastraceae</taxon>
        <taxon>Gymnopilus</taxon>
    </lineage>
</organism>
<comment type="caution">
    <text evidence="1">The sequence shown here is derived from an EMBL/GenBank/DDBJ whole genome shotgun (WGS) entry which is preliminary data.</text>
</comment>
<reference evidence="1" key="1">
    <citation type="submission" date="2020-11" db="EMBL/GenBank/DDBJ databases">
        <authorList>
            <consortium name="DOE Joint Genome Institute"/>
            <person name="Ahrendt S."/>
            <person name="Riley R."/>
            <person name="Andreopoulos W."/>
            <person name="LaButti K."/>
            <person name="Pangilinan J."/>
            <person name="Ruiz-duenas F.J."/>
            <person name="Barrasa J.M."/>
            <person name="Sanchez-Garcia M."/>
            <person name="Camarero S."/>
            <person name="Miyauchi S."/>
            <person name="Serrano A."/>
            <person name="Linde D."/>
            <person name="Babiker R."/>
            <person name="Drula E."/>
            <person name="Ayuso-Fernandez I."/>
            <person name="Pacheco R."/>
            <person name="Padilla G."/>
            <person name="Ferreira P."/>
            <person name="Barriuso J."/>
            <person name="Kellner H."/>
            <person name="Castanera R."/>
            <person name="Alfaro M."/>
            <person name="Ramirez L."/>
            <person name="Pisabarro A.G."/>
            <person name="Kuo A."/>
            <person name="Tritt A."/>
            <person name="Lipzen A."/>
            <person name="He G."/>
            <person name="Yan M."/>
            <person name="Ng V."/>
            <person name="Cullen D."/>
            <person name="Martin F."/>
            <person name="Rosso M.-N."/>
            <person name="Henrissat B."/>
            <person name="Hibbett D."/>
            <person name="Martinez A.T."/>
            <person name="Grigoriev I.V."/>
        </authorList>
    </citation>
    <scope>NUCLEOTIDE SEQUENCE</scope>
    <source>
        <strain evidence="1">AH 44721</strain>
    </source>
</reference>
<name>A0A9P5NJL3_GYMJU</name>
<keyword evidence="2" id="KW-1185">Reference proteome</keyword>
<dbReference type="EMBL" id="JADNYJ010000090">
    <property type="protein sequence ID" value="KAF8887439.1"/>
    <property type="molecule type" value="Genomic_DNA"/>
</dbReference>